<evidence type="ECO:0000256" key="3">
    <source>
        <dbReference type="ARBA" id="ARBA00023180"/>
    </source>
</evidence>
<feature type="transmembrane region" description="Helical" evidence="5">
    <location>
        <begin position="866"/>
        <end position="889"/>
    </location>
</feature>
<evidence type="ECO:0000313" key="6">
    <source>
        <dbReference type="Proteomes" id="UP000504629"/>
    </source>
</evidence>
<dbReference type="GO" id="GO:0098609">
    <property type="term" value="P:cell-cell adhesion"/>
    <property type="evidence" value="ECO:0007669"/>
    <property type="project" value="TreeGrafter"/>
</dbReference>
<dbReference type="PROSITE" id="PS51470">
    <property type="entry name" value="FG_GAP"/>
    <property type="match status" value="2"/>
</dbReference>
<organism evidence="6 7">
    <name type="scientific">Bombyx mandarina</name>
    <name type="common">Wild silk moth</name>
    <name type="synonym">Wild silkworm</name>
    <dbReference type="NCBI Taxonomy" id="7092"/>
    <lineage>
        <taxon>Eukaryota</taxon>
        <taxon>Metazoa</taxon>
        <taxon>Ecdysozoa</taxon>
        <taxon>Arthropoda</taxon>
        <taxon>Hexapoda</taxon>
        <taxon>Insecta</taxon>
        <taxon>Pterygota</taxon>
        <taxon>Neoptera</taxon>
        <taxon>Endopterygota</taxon>
        <taxon>Lepidoptera</taxon>
        <taxon>Glossata</taxon>
        <taxon>Ditrysia</taxon>
        <taxon>Bombycoidea</taxon>
        <taxon>Bombycidae</taxon>
        <taxon>Bombycinae</taxon>
        <taxon>Bombyx</taxon>
    </lineage>
</organism>
<dbReference type="InterPro" id="IPR000413">
    <property type="entry name" value="Integrin_alpha"/>
</dbReference>
<dbReference type="OrthoDB" id="5317514at2759"/>
<dbReference type="AlphaFoldDB" id="A0A6J2K801"/>
<dbReference type="PANTHER" id="PTHR23220:SF83">
    <property type="entry name" value="INTEGRIN ALPHA-PS3-RELATED"/>
    <property type="match status" value="1"/>
</dbReference>
<dbReference type="InterPro" id="IPR013519">
    <property type="entry name" value="Int_alpha_beta-p"/>
</dbReference>
<feature type="repeat" description="FG-GAP" evidence="4">
    <location>
        <begin position="310"/>
        <end position="368"/>
    </location>
</feature>
<dbReference type="Pfam" id="PF01839">
    <property type="entry name" value="FG-GAP"/>
    <property type="match status" value="1"/>
</dbReference>
<keyword evidence="5" id="KW-0130">Cell adhesion</keyword>
<dbReference type="RefSeq" id="XP_028038105.1">
    <property type="nucleotide sequence ID" value="XM_028182304.1"/>
</dbReference>
<accession>A0A6J2K801</accession>
<comment type="similarity">
    <text evidence="5">Belongs to the integrin alpha chain family.</text>
</comment>
<evidence type="ECO:0000256" key="2">
    <source>
        <dbReference type="ARBA" id="ARBA00022737"/>
    </source>
</evidence>
<evidence type="ECO:0000256" key="1">
    <source>
        <dbReference type="ARBA" id="ARBA00022729"/>
    </source>
</evidence>
<dbReference type="GO" id="GO:0033627">
    <property type="term" value="P:cell adhesion mediated by integrin"/>
    <property type="evidence" value="ECO:0007669"/>
    <property type="project" value="TreeGrafter"/>
</dbReference>
<keyword evidence="5" id="KW-0812">Transmembrane</keyword>
<dbReference type="SUPFAM" id="SSF69318">
    <property type="entry name" value="Integrin alpha N-terminal domain"/>
    <property type="match status" value="1"/>
</dbReference>
<dbReference type="GO" id="GO:0005178">
    <property type="term" value="F:integrin binding"/>
    <property type="evidence" value="ECO:0007669"/>
    <property type="project" value="TreeGrafter"/>
</dbReference>
<comment type="subcellular location">
    <subcellularLocation>
        <location evidence="5">Membrane</location>
        <topology evidence="5">Single-pass type I membrane protein</topology>
    </subcellularLocation>
</comment>
<keyword evidence="5" id="KW-1133">Transmembrane helix</keyword>
<keyword evidence="5" id="KW-0401">Integrin</keyword>
<dbReference type="Proteomes" id="UP000504629">
    <property type="component" value="Unplaced"/>
</dbReference>
<keyword evidence="6" id="KW-1185">Reference proteome</keyword>
<reference evidence="7" key="1">
    <citation type="submission" date="2025-08" db="UniProtKB">
        <authorList>
            <consortium name="RefSeq"/>
        </authorList>
    </citation>
    <scope>IDENTIFICATION</scope>
    <source>
        <tissue evidence="7">Silk gland</tissue>
    </source>
</reference>
<dbReference type="Gene3D" id="2.60.40.1510">
    <property type="entry name" value="ntegrin, alpha v. Chain A, domain 3"/>
    <property type="match status" value="1"/>
</dbReference>
<evidence type="ECO:0000313" key="7">
    <source>
        <dbReference type="RefSeq" id="XP_028038105.1"/>
    </source>
</evidence>
<keyword evidence="5" id="KW-0675">Receptor</keyword>
<name>A0A6J2K801_BOMMA</name>
<dbReference type="SMART" id="SM00191">
    <property type="entry name" value="Int_alpha"/>
    <property type="match status" value="4"/>
</dbReference>
<dbReference type="GO" id="GO:0008305">
    <property type="term" value="C:integrin complex"/>
    <property type="evidence" value="ECO:0007669"/>
    <property type="project" value="InterPro"/>
</dbReference>
<dbReference type="GO" id="GO:0007160">
    <property type="term" value="P:cell-matrix adhesion"/>
    <property type="evidence" value="ECO:0007669"/>
    <property type="project" value="TreeGrafter"/>
</dbReference>
<evidence type="ECO:0000256" key="4">
    <source>
        <dbReference type="PROSITE-ProRule" id="PRU00803"/>
    </source>
</evidence>
<dbReference type="GO" id="GO:0009897">
    <property type="term" value="C:external side of plasma membrane"/>
    <property type="evidence" value="ECO:0007669"/>
    <property type="project" value="TreeGrafter"/>
</dbReference>
<dbReference type="Gene3D" id="1.20.5.930">
    <property type="entry name" value="Bicelle-embedded integrin alpha(iib) transmembrane segment"/>
    <property type="match status" value="1"/>
</dbReference>
<evidence type="ECO:0000256" key="5">
    <source>
        <dbReference type="RuleBase" id="RU003762"/>
    </source>
</evidence>
<feature type="repeat" description="FG-GAP" evidence="4">
    <location>
        <begin position="250"/>
        <end position="309"/>
    </location>
</feature>
<keyword evidence="2" id="KW-0677">Repeat</keyword>
<sequence length="951" mass="106315">MRLVLFLCLLHHYILRSLAIYSMLASKKILPPVRNSNLSYFGFGIAYVTDKKSLIVSAPIEDNIGQVYVCQTNNFTCEPVKRHILRENDKYDHNYWLGATVEAGSTFFITCAPLLVHNMRIGTGSTGGCFISKNDFSIEKLFLRRENSPIRTLKGLMSSYGWSLAVSDKNSVVVGGPGISNGKTLLYMTPEPSTQPDILDGMDMNVNFNFGYSVTTGYFATPKLLMYAVSSTYRLGQVLFYGEQWRFFKQLKFEQPKTTVGEMFGASLCSARIFGQRSDLLVGAPGRASDKEYNVGAVYVFVAEKPMALSFKRIITGRKEGSMFGSAIINIGDLNGDRKDDIAIAAPFENDGRGAVYIYCGAEILGSKEKKKPFNFLQVIESEEHGFGLALSVLKDYDQNGCNELAIGSPFNDTVYVLPCFAYVTVQLYTEFPDLQNQVIENKDGGKEFLFKSCLHVTYPKKPAKAYAEIEVQVEISGNTNASLSNPGSDGKYKVKIEKTNEQTEQNLCKQIGVFMPKDGQYDSPINVKITAKQINDPQHQSHFDPSHVRIHESSLLTLGHDVWAAQCQNKMSCLPDIRLNIVNMFPEPYLLGSSETEDIKMEIKNHGEVAYSACLKVDVVNAAIVRAPALSCTISHHDYSLTCISQKPIHTNDTWDLGNISLKMTQATNKDEFITIKVKVFGNCKLTQNFTLIEKQYKLTRDLDDIEIIGRASLGTNITLTAEEIKLEQKNLDHIYTIRNKVENPWIGGPTIQITFMNLQYLQYTKTPIIAQTETGVELDCAIISTDSKITTNCTADKLVKGDQINVIIHMNVDPSKIDDVMSLENLIVESKIEVFPGSLWSEPSSKTILSQSVVTTVTIEKTTVALWIIVVASLLGLLLLSIIYCIVVKRTNLLRRKNKEKTKVLRKSIRRQTMRRSMMAQSAYGRLPEDEPRALSVVQEDLQLCETQS</sequence>
<dbReference type="PRINTS" id="PR01185">
    <property type="entry name" value="INTEGRINA"/>
</dbReference>
<dbReference type="PANTHER" id="PTHR23220">
    <property type="entry name" value="INTEGRIN ALPHA"/>
    <property type="match status" value="1"/>
</dbReference>
<keyword evidence="5" id="KW-0472">Membrane</keyword>
<proteinExistence type="inferred from homology"/>
<dbReference type="KEGG" id="bman:114248875"/>
<keyword evidence="1 5" id="KW-0732">Signal</keyword>
<keyword evidence="3" id="KW-0325">Glycoprotein</keyword>
<dbReference type="InterPro" id="IPR028994">
    <property type="entry name" value="Integrin_alpha_N"/>
</dbReference>
<feature type="signal peptide" evidence="5">
    <location>
        <begin position="1"/>
        <end position="19"/>
    </location>
</feature>
<protein>
    <submittedName>
        <fullName evidence="7">Integrin alpha-IIb-like</fullName>
    </submittedName>
</protein>
<dbReference type="Gene3D" id="2.130.10.130">
    <property type="entry name" value="Integrin alpha, N-terminal"/>
    <property type="match status" value="1"/>
</dbReference>
<dbReference type="InterPro" id="IPR013517">
    <property type="entry name" value="FG-GAP"/>
</dbReference>
<dbReference type="GeneID" id="114248875"/>
<dbReference type="GO" id="GO:0007229">
    <property type="term" value="P:integrin-mediated signaling pathway"/>
    <property type="evidence" value="ECO:0007669"/>
    <property type="project" value="UniProtKB-KW"/>
</dbReference>
<feature type="chain" id="PRO_5027143652" evidence="5">
    <location>
        <begin position="20"/>
        <end position="951"/>
    </location>
</feature>
<gene>
    <name evidence="7" type="primary">LOC114248875</name>
</gene>